<name>A0A974BKX5_SEDHY</name>
<organism evidence="1 2">
    <name type="scientific">Sedimentibacter hydroxybenzoicus DSM 7310</name>
    <dbReference type="NCBI Taxonomy" id="1123245"/>
    <lineage>
        <taxon>Bacteria</taxon>
        <taxon>Bacillati</taxon>
        <taxon>Bacillota</taxon>
        <taxon>Tissierellia</taxon>
        <taxon>Sedimentibacter</taxon>
    </lineage>
</organism>
<dbReference type="InterPro" id="IPR037010">
    <property type="entry name" value="VitB12-dep_Met_synth_activ_sf"/>
</dbReference>
<dbReference type="Proteomes" id="UP000611629">
    <property type="component" value="Unassembled WGS sequence"/>
</dbReference>
<dbReference type="AlphaFoldDB" id="A0A974BKX5"/>
<dbReference type="InterPro" id="IPR017342">
    <property type="entry name" value="S-AdoMet-dep_Met_synth_prd"/>
</dbReference>
<protein>
    <submittedName>
        <fullName evidence="1">Methionine synthase</fullName>
    </submittedName>
</protein>
<keyword evidence="2" id="KW-1185">Reference proteome</keyword>
<dbReference type="PIRSF" id="PIRSF037984">
    <property type="entry name" value="Met_synth_TM0269_prd"/>
    <property type="match status" value="1"/>
</dbReference>
<proteinExistence type="predicted"/>
<accession>A0A974BKX5</accession>
<gene>
    <name evidence="1" type="ORF">HZF24_11475</name>
</gene>
<dbReference type="SUPFAM" id="SSF56507">
    <property type="entry name" value="Methionine synthase activation domain-like"/>
    <property type="match status" value="1"/>
</dbReference>
<dbReference type="RefSeq" id="WP_179238463.1">
    <property type="nucleotide sequence ID" value="NZ_JACBNQ010000013.1"/>
</dbReference>
<dbReference type="EMBL" id="JACBNQ010000013">
    <property type="protein sequence ID" value="NYB74756.1"/>
    <property type="molecule type" value="Genomic_DNA"/>
</dbReference>
<sequence>MRVNHLNNNLIKIDKSEVLRYLAYKSKDIDEETDILLNESIAELKEITELKYVYRIFDIAEHNNIISFENQINIKSNDLTELLKNCKRSAVMAATLGFEVEKRIKYYSMANLSKAVIFDACAASCIEYLCDLAEAEIKELAIKDGCNITFRYSPGYGDVPISHQNDILTALNAQKLIGLSVTDSFILIPRKSVTAFIGFSMSDETTKKSCLNCNLFGNCDFQGKENNCVR</sequence>
<evidence type="ECO:0000313" key="1">
    <source>
        <dbReference type="EMBL" id="NYB74756.1"/>
    </source>
</evidence>
<comment type="caution">
    <text evidence="1">The sequence shown here is derived from an EMBL/GenBank/DDBJ whole genome shotgun (WGS) entry which is preliminary data.</text>
</comment>
<reference evidence="1" key="1">
    <citation type="submission" date="2020-07" db="EMBL/GenBank/DDBJ databases">
        <title>Genomic analysis of a strain of Sedimentibacter Hydroxybenzoicus DSM7310.</title>
        <authorList>
            <person name="Ma S."/>
        </authorList>
    </citation>
    <scope>NUCLEOTIDE SEQUENCE</scope>
    <source>
        <strain evidence="1">DSM 7310</strain>
    </source>
</reference>
<dbReference type="Gene3D" id="3.40.109.40">
    <property type="match status" value="1"/>
</dbReference>
<dbReference type="GO" id="GO:0008705">
    <property type="term" value="F:methionine synthase activity"/>
    <property type="evidence" value="ECO:0007669"/>
    <property type="project" value="InterPro"/>
</dbReference>
<evidence type="ECO:0000313" key="2">
    <source>
        <dbReference type="Proteomes" id="UP000611629"/>
    </source>
</evidence>